<dbReference type="Proteomes" id="UP001357452">
    <property type="component" value="Unassembled WGS sequence"/>
</dbReference>
<accession>A0ABU7RIU1</accession>
<name>A0ABU7RIU1_9BACT</name>
<feature type="chain" id="PRO_5047416968" evidence="1">
    <location>
        <begin position="19"/>
        <end position="438"/>
    </location>
</feature>
<dbReference type="SUPFAM" id="SSF53649">
    <property type="entry name" value="Alkaline phosphatase-like"/>
    <property type="match status" value="1"/>
</dbReference>
<evidence type="ECO:0000313" key="2">
    <source>
        <dbReference type="EMBL" id="MEE6187918.1"/>
    </source>
</evidence>
<evidence type="ECO:0000313" key="3">
    <source>
        <dbReference type="Proteomes" id="UP001357452"/>
    </source>
</evidence>
<protein>
    <submittedName>
        <fullName evidence="2">Ectonucleotide pyrophosphatase/phosphodiesterase</fullName>
    </submittedName>
</protein>
<dbReference type="InterPro" id="IPR002591">
    <property type="entry name" value="Phosphodiest/P_Trfase"/>
</dbReference>
<comment type="caution">
    <text evidence="2">The sequence shown here is derived from an EMBL/GenBank/DDBJ whole genome shotgun (WGS) entry which is preliminary data.</text>
</comment>
<sequence length="438" mass="48641">MRYRLLLFLLFTSLVSVAQKDRHVLLVSIDGFRPDFYLQEKWNAPTLKKLKASGVHAKGAVTVFPSVTYPSHTSIITGVHPAQHGIYYNAPYQGKKGAWYWNESYIKVETLWDAVKAAGLTSGAVMWPVTVGAPINYNFPVRRADNDEKTDQLTITRPLVTPKNLLDNIQASTGLLSAKSFSQDSIDFTIGKMSAYIVKQYKPNLMAVHFVGLDHAQHQNGRNNPKVQQALSIIDSMLNMVLLAYEQAGIKEKTDIIITGDHGFVSARNTIAPNTLLYKAGIITNKDWKARFHSTGGSAFLYLKDPNDQETVQKVKELLNSVPASEKAYFRIIDRKELDSMGVNPEVALAVSANNTSAFNGNTEGDFIKVKKNVTGSHGHDPRMKELRTGFIGFGPSFKNRTSIEEIHLVNISSVISDILGLNFKKIDPSLKNGLFKK</sequence>
<gene>
    <name evidence="2" type="ORF">V2H41_11605</name>
</gene>
<dbReference type="Gene3D" id="3.40.720.10">
    <property type="entry name" value="Alkaline Phosphatase, subunit A"/>
    <property type="match status" value="1"/>
</dbReference>
<dbReference type="EMBL" id="JAZGLY010000007">
    <property type="protein sequence ID" value="MEE6187918.1"/>
    <property type="molecule type" value="Genomic_DNA"/>
</dbReference>
<keyword evidence="1" id="KW-0732">Signal</keyword>
<dbReference type="PANTHER" id="PTHR10151:SF120">
    <property type="entry name" value="BIS(5'-ADENOSYL)-TRIPHOSPHATASE"/>
    <property type="match status" value="1"/>
</dbReference>
<proteinExistence type="predicted"/>
<dbReference type="PANTHER" id="PTHR10151">
    <property type="entry name" value="ECTONUCLEOTIDE PYROPHOSPHATASE/PHOSPHODIESTERASE"/>
    <property type="match status" value="1"/>
</dbReference>
<dbReference type="InterPro" id="IPR017850">
    <property type="entry name" value="Alkaline_phosphatase_core_sf"/>
</dbReference>
<dbReference type="RefSeq" id="WP_330975324.1">
    <property type="nucleotide sequence ID" value="NZ_JAZGLY010000007.1"/>
</dbReference>
<dbReference type="Pfam" id="PF01663">
    <property type="entry name" value="Phosphodiest"/>
    <property type="match status" value="1"/>
</dbReference>
<feature type="signal peptide" evidence="1">
    <location>
        <begin position="1"/>
        <end position="18"/>
    </location>
</feature>
<evidence type="ECO:0000256" key="1">
    <source>
        <dbReference type="SAM" id="SignalP"/>
    </source>
</evidence>
<dbReference type="CDD" id="cd16018">
    <property type="entry name" value="Enpp"/>
    <property type="match status" value="1"/>
</dbReference>
<reference evidence="2 3" key="1">
    <citation type="submission" date="2024-01" db="EMBL/GenBank/DDBJ databases">
        <title>Niabella digestum sp. nov., isolated from waste digestion system.</title>
        <authorList>
            <person name="Zhang L."/>
        </authorList>
    </citation>
    <scope>NUCLEOTIDE SEQUENCE [LARGE SCALE GENOMIC DNA]</scope>
    <source>
        <strain evidence="2 3">A18</strain>
    </source>
</reference>
<keyword evidence="3" id="KW-1185">Reference proteome</keyword>
<organism evidence="2 3">
    <name type="scientific">Niabella digestorum</name>
    <dbReference type="NCBI Taxonomy" id="3117701"/>
    <lineage>
        <taxon>Bacteria</taxon>
        <taxon>Pseudomonadati</taxon>
        <taxon>Bacteroidota</taxon>
        <taxon>Chitinophagia</taxon>
        <taxon>Chitinophagales</taxon>
        <taxon>Chitinophagaceae</taxon>
        <taxon>Niabella</taxon>
    </lineage>
</organism>